<feature type="signal peptide" evidence="1">
    <location>
        <begin position="1"/>
        <end position="24"/>
    </location>
</feature>
<name>A0A1B9IQD7_9TREE</name>
<dbReference type="EMBL" id="KI669463">
    <property type="protein sequence ID" value="OCF57779.1"/>
    <property type="molecule type" value="Genomic_DNA"/>
</dbReference>
<organism evidence="2 3">
    <name type="scientific">Kwoniella mangroviensis CBS 10435</name>
    <dbReference type="NCBI Taxonomy" id="1331196"/>
    <lineage>
        <taxon>Eukaryota</taxon>
        <taxon>Fungi</taxon>
        <taxon>Dikarya</taxon>
        <taxon>Basidiomycota</taxon>
        <taxon>Agaricomycotina</taxon>
        <taxon>Tremellomycetes</taxon>
        <taxon>Tremellales</taxon>
        <taxon>Cryptococcaceae</taxon>
        <taxon>Kwoniella</taxon>
    </lineage>
</organism>
<keyword evidence="3" id="KW-1185">Reference proteome</keyword>
<protein>
    <recommendedName>
        <fullName evidence="4">AA1-like domain-containing protein</fullName>
    </recommendedName>
</protein>
<keyword evidence="1" id="KW-0732">Signal</keyword>
<evidence type="ECO:0000313" key="2">
    <source>
        <dbReference type="EMBL" id="OCF57779.1"/>
    </source>
</evidence>
<dbReference type="AlphaFoldDB" id="A0A1B9IQD7"/>
<evidence type="ECO:0000313" key="3">
    <source>
        <dbReference type="Proteomes" id="UP000092583"/>
    </source>
</evidence>
<evidence type="ECO:0008006" key="4">
    <source>
        <dbReference type="Google" id="ProtNLM"/>
    </source>
</evidence>
<feature type="chain" id="PRO_5008628889" description="AA1-like domain-containing protein" evidence="1">
    <location>
        <begin position="25"/>
        <end position="156"/>
    </location>
</feature>
<reference evidence="2 3" key="1">
    <citation type="submission" date="2013-07" db="EMBL/GenBank/DDBJ databases">
        <title>The Genome Sequence of Kwoniella mangroviensis CBS10435.</title>
        <authorList>
            <consortium name="The Broad Institute Genome Sequencing Platform"/>
            <person name="Cuomo C."/>
            <person name="Litvintseva A."/>
            <person name="Chen Y."/>
            <person name="Heitman J."/>
            <person name="Sun S."/>
            <person name="Springer D."/>
            <person name="Dromer F."/>
            <person name="Young S.K."/>
            <person name="Zeng Q."/>
            <person name="Gargeya S."/>
            <person name="Fitzgerald M."/>
            <person name="Abouelleil A."/>
            <person name="Alvarado L."/>
            <person name="Berlin A.M."/>
            <person name="Chapman S.B."/>
            <person name="Dewar J."/>
            <person name="Goldberg J."/>
            <person name="Griggs A."/>
            <person name="Gujja S."/>
            <person name="Hansen M."/>
            <person name="Howarth C."/>
            <person name="Imamovic A."/>
            <person name="Larimer J."/>
            <person name="McCowan C."/>
            <person name="Murphy C."/>
            <person name="Pearson M."/>
            <person name="Priest M."/>
            <person name="Roberts A."/>
            <person name="Saif S."/>
            <person name="Shea T."/>
            <person name="Sykes S."/>
            <person name="Wortman J."/>
            <person name="Nusbaum C."/>
            <person name="Birren B."/>
        </authorList>
    </citation>
    <scope>NUCLEOTIDE SEQUENCE [LARGE SCALE GENOMIC DNA]</scope>
    <source>
        <strain evidence="2 3">CBS 10435</strain>
    </source>
</reference>
<dbReference type="Proteomes" id="UP000092583">
    <property type="component" value="Unassembled WGS sequence"/>
</dbReference>
<reference evidence="3" key="2">
    <citation type="submission" date="2013-12" db="EMBL/GenBank/DDBJ databases">
        <title>Evolution of pathogenesis and genome organization in the Tremellales.</title>
        <authorList>
            <person name="Cuomo C."/>
            <person name="Litvintseva A."/>
            <person name="Heitman J."/>
            <person name="Chen Y."/>
            <person name="Sun S."/>
            <person name="Springer D."/>
            <person name="Dromer F."/>
            <person name="Young S."/>
            <person name="Zeng Q."/>
            <person name="Chapman S."/>
            <person name="Gujja S."/>
            <person name="Saif S."/>
            <person name="Birren B."/>
        </authorList>
    </citation>
    <scope>NUCLEOTIDE SEQUENCE [LARGE SCALE GENOMIC DNA]</scope>
    <source>
        <strain evidence="3">CBS 10435</strain>
    </source>
</reference>
<evidence type="ECO:0000256" key="1">
    <source>
        <dbReference type="SAM" id="SignalP"/>
    </source>
</evidence>
<gene>
    <name evidence="2" type="ORF">L486_05244</name>
</gene>
<sequence>MFSQMFISLFALTALIAIPNSTMALPTGEPDSETQNEVGSASSVFIHFGEHTAHISSLNISDKVHNGSDTIASLAMGKSIGNEHSFCFYTYDDTNTTQFDCDAPTYKSLKASENQAQYSLTNVIPLKPVTNNTDVASLKCVTSSAEVYNSNSTDTQ</sequence>
<accession>A0A1B9IQD7</accession>
<proteinExistence type="predicted"/>